<keyword evidence="3 7" id="KW-0694">RNA-binding</keyword>
<evidence type="ECO:0000256" key="1">
    <source>
        <dbReference type="ARBA" id="ARBA00010605"/>
    </source>
</evidence>
<dbReference type="EMBL" id="VAFM01000002">
    <property type="protein sequence ID" value="TKW60519.1"/>
    <property type="molecule type" value="Genomic_DNA"/>
</dbReference>
<evidence type="ECO:0000256" key="3">
    <source>
        <dbReference type="ARBA" id="ARBA00022884"/>
    </source>
</evidence>
<dbReference type="SUPFAM" id="SSF55653">
    <property type="entry name" value="Ribosomal protein L9 C-domain"/>
    <property type="match status" value="1"/>
</dbReference>
<accession>A0A6N4R9V4</accession>
<dbReference type="NCBIfam" id="TIGR00158">
    <property type="entry name" value="L9"/>
    <property type="match status" value="1"/>
</dbReference>
<dbReference type="SUPFAM" id="SSF55658">
    <property type="entry name" value="L9 N-domain-like"/>
    <property type="match status" value="1"/>
</dbReference>
<evidence type="ECO:0000313" key="11">
    <source>
        <dbReference type="Proteomes" id="UP000320948"/>
    </source>
</evidence>
<dbReference type="HAMAP" id="MF_00503">
    <property type="entry name" value="Ribosomal_bL9"/>
    <property type="match status" value="1"/>
</dbReference>
<dbReference type="GO" id="GO:0005840">
    <property type="term" value="C:ribosome"/>
    <property type="evidence" value="ECO:0007669"/>
    <property type="project" value="UniProtKB-KW"/>
</dbReference>
<dbReference type="InterPro" id="IPR020069">
    <property type="entry name" value="Ribosomal_bL9_C"/>
</dbReference>
<evidence type="ECO:0000256" key="5">
    <source>
        <dbReference type="ARBA" id="ARBA00023274"/>
    </source>
</evidence>
<evidence type="ECO:0000256" key="6">
    <source>
        <dbReference type="ARBA" id="ARBA00035292"/>
    </source>
</evidence>
<comment type="caution">
    <text evidence="10">The sequence shown here is derived from an EMBL/GenBank/DDBJ whole genome shotgun (WGS) entry which is preliminary data.</text>
</comment>
<evidence type="ECO:0000313" key="10">
    <source>
        <dbReference type="EMBL" id="TKW60519.1"/>
    </source>
</evidence>
<dbReference type="Pfam" id="PF03948">
    <property type="entry name" value="Ribosomal_L9_C"/>
    <property type="match status" value="1"/>
</dbReference>
<dbReference type="Pfam" id="PF01281">
    <property type="entry name" value="Ribosomal_L9_N"/>
    <property type="match status" value="1"/>
</dbReference>
<dbReference type="GO" id="GO:1990904">
    <property type="term" value="C:ribonucleoprotein complex"/>
    <property type="evidence" value="ECO:0007669"/>
    <property type="project" value="UniProtKB-KW"/>
</dbReference>
<dbReference type="InterPro" id="IPR020594">
    <property type="entry name" value="Ribosomal_bL9_bac/chp"/>
</dbReference>
<organism evidence="10 11">
    <name type="scientific">Blastochloris viridis</name>
    <name type="common">Rhodopseudomonas viridis</name>
    <dbReference type="NCBI Taxonomy" id="1079"/>
    <lineage>
        <taxon>Bacteria</taxon>
        <taxon>Pseudomonadati</taxon>
        <taxon>Pseudomonadota</taxon>
        <taxon>Alphaproteobacteria</taxon>
        <taxon>Hyphomicrobiales</taxon>
        <taxon>Blastochloridaceae</taxon>
        <taxon>Blastochloris</taxon>
    </lineage>
</organism>
<comment type="function">
    <text evidence="7">Binds to the 23S rRNA.</text>
</comment>
<dbReference type="Gene3D" id="3.40.5.10">
    <property type="entry name" value="Ribosomal protein L9, N-terminal domain"/>
    <property type="match status" value="1"/>
</dbReference>
<dbReference type="PROSITE" id="PS00651">
    <property type="entry name" value="RIBOSOMAL_L9"/>
    <property type="match status" value="1"/>
</dbReference>
<dbReference type="InterPro" id="IPR009027">
    <property type="entry name" value="Ribosomal_bL9/RNase_H1_N"/>
</dbReference>
<evidence type="ECO:0000256" key="7">
    <source>
        <dbReference type="HAMAP-Rule" id="MF_00503"/>
    </source>
</evidence>
<dbReference type="Proteomes" id="UP000320948">
    <property type="component" value="Unassembled WGS sequence"/>
</dbReference>
<comment type="similarity">
    <text evidence="1 7">Belongs to the bacterial ribosomal protein bL9 family.</text>
</comment>
<keyword evidence="4 7" id="KW-0689">Ribosomal protein</keyword>
<dbReference type="InterPro" id="IPR036791">
    <property type="entry name" value="Ribosomal_bL9_C_sf"/>
</dbReference>
<dbReference type="InterPro" id="IPR020070">
    <property type="entry name" value="Ribosomal_bL9_N"/>
</dbReference>
<dbReference type="GO" id="GO:0003735">
    <property type="term" value="F:structural constituent of ribosome"/>
    <property type="evidence" value="ECO:0007669"/>
    <property type="project" value="InterPro"/>
</dbReference>
<dbReference type="InterPro" id="IPR036935">
    <property type="entry name" value="Ribosomal_bL9_N_sf"/>
</dbReference>
<proteinExistence type="inferred from homology"/>
<reference evidence="10 11" key="1">
    <citation type="journal article" date="2017" name="Nat. Commun.">
        <title>In situ click chemistry generation of cyclooxygenase-2 inhibitors.</title>
        <authorList>
            <person name="Bhardwaj A."/>
            <person name="Kaur J."/>
            <person name="Wuest M."/>
            <person name="Wuest F."/>
        </authorList>
    </citation>
    <scope>NUCLEOTIDE SEQUENCE [LARGE SCALE GENOMIC DNA]</scope>
    <source>
        <strain evidence="10">S2_018_000_R2_106</strain>
    </source>
</reference>
<keyword evidence="2 7" id="KW-0699">rRNA-binding</keyword>
<evidence type="ECO:0000256" key="8">
    <source>
        <dbReference type="SAM" id="Coils"/>
    </source>
</evidence>
<dbReference type="GO" id="GO:0006412">
    <property type="term" value="P:translation"/>
    <property type="evidence" value="ECO:0007669"/>
    <property type="project" value="UniProtKB-UniRule"/>
</dbReference>
<dbReference type="AlphaFoldDB" id="A0A6N4R9V4"/>
<name>A0A6N4R9V4_BLAVI</name>
<protein>
    <recommendedName>
        <fullName evidence="6 7">Large ribosomal subunit protein bL9</fullName>
    </recommendedName>
</protein>
<keyword evidence="5 7" id="KW-0687">Ribonucleoprotein</keyword>
<gene>
    <name evidence="7" type="primary">rplI</name>
    <name evidence="10" type="ORF">DI628_06345</name>
</gene>
<feature type="coiled-coil region" evidence="8">
    <location>
        <begin position="40"/>
        <end position="74"/>
    </location>
</feature>
<evidence type="ECO:0000256" key="2">
    <source>
        <dbReference type="ARBA" id="ARBA00022730"/>
    </source>
</evidence>
<dbReference type="GO" id="GO:0019843">
    <property type="term" value="F:rRNA binding"/>
    <property type="evidence" value="ECO:0007669"/>
    <property type="project" value="UniProtKB-UniRule"/>
</dbReference>
<dbReference type="PANTHER" id="PTHR21368">
    <property type="entry name" value="50S RIBOSOMAL PROTEIN L9"/>
    <property type="match status" value="1"/>
</dbReference>
<feature type="domain" description="Ribosomal protein L9" evidence="9">
    <location>
        <begin position="16"/>
        <end position="43"/>
    </location>
</feature>
<dbReference type="InterPro" id="IPR000244">
    <property type="entry name" value="Ribosomal_bL9"/>
</dbReference>
<dbReference type="Gene3D" id="3.10.430.100">
    <property type="entry name" value="Ribosomal protein L9, C-terminal domain"/>
    <property type="match status" value="1"/>
</dbReference>
<evidence type="ECO:0000256" key="4">
    <source>
        <dbReference type="ARBA" id="ARBA00022980"/>
    </source>
</evidence>
<evidence type="ECO:0000259" key="9">
    <source>
        <dbReference type="PROSITE" id="PS00651"/>
    </source>
</evidence>
<sequence length="152" mass="16057">MANMQVILLEALQGVGKIGDTVRVKGGFARNFLLPRGKALVATKSNTEKFNAQKAELEAKSAAAKSAAEKKAAELEGVKLELSRFASETGQLYGSVKAKDLVSELSAKGIKVSASEILIANPLKEVGETSIRVALHPEVIITVPVTITRQSA</sequence>
<keyword evidence="8" id="KW-0175">Coiled coil</keyword>